<name>K0KW36_WICCF</name>
<evidence type="ECO:0000313" key="8">
    <source>
        <dbReference type="Proteomes" id="UP000009328"/>
    </source>
</evidence>
<dbReference type="AlphaFoldDB" id="K0KW36"/>
<comment type="similarity">
    <text evidence="2 6">Belongs to the AIM24 family.</text>
</comment>
<protein>
    <recommendedName>
        <fullName evidence="3 6">Altered inheritance of mitochondria protein 24, mitochondrial</fullName>
    </recommendedName>
</protein>
<accession>K0KW36</accession>
<dbReference type="STRING" id="1206466.K0KW36"/>
<dbReference type="InterPro" id="IPR002838">
    <property type="entry name" value="AIM24"/>
</dbReference>
<dbReference type="SUPFAM" id="SSF51219">
    <property type="entry name" value="TRAP-like"/>
    <property type="match status" value="1"/>
</dbReference>
<dbReference type="Pfam" id="PF01987">
    <property type="entry name" value="AIM24"/>
    <property type="match status" value="1"/>
</dbReference>
<dbReference type="InterPro" id="IPR016031">
    <property type="entry name" value="Trp_RNA-bd_attenuator-like_dom"/>
</dbReference>
<comment type="subcellular location">
    <subcellularLocation>
        <location evidence="1 6">Mitochondrion</location>
    </subcellularLocation>
</comment>
<evidence type="ECO:0000313" key="7">
    <source>
        <dbReference type="EMBL" id="CCH45338.1"/>
    </source>
</evidence>
<dbReference type="GO" id="GO:0007007">
    <property type="term" value="P:inner mitochondrial membrane organization"/>
    <property type="evidence" value="ECO:0007669"/>
    <property type="project" value="TreeGrafter"/>
</dbReference>
<dbReference type="EMBL" id="CAIF01000193">
    <property type="protein sequence ID" value="CCH45338.1"/>
    <property type="molecule type" value="Genomic_DNA"/>
</dbReference>
<dbReference type="PANTHER" id="PTHR36959">
    <property type="entry name" value="ALTERED INHERITANCE OF MITOCHONDRIA PROTEIN 24, MITOCHONDRIAL"/>
    <property type="match status" value="1"/>
</dbReference>
<organism evidence="7 8">
    <name type="scientific">Wickerhamomyces ciferrii (strain ATCC 14091 / BCRC 22168 / CBS 111 / JCM 3599 / NBRC 0793 / NRRL Y-1031 F-60-10)</name>
    <name type="common">Yeast</name>
    <name type="synonym">Pichia ciferrii</name>
    <dbReference type="NCBI Taxonomy" id="1206466"/>
    <lineage>
        <taxon>Eukaryota</taxon>
        <taxon>Fungi</taxon>
        <taxon>Dikarya</taxon>
        <taxon>Ascomycota</taxon>
        <taxon>Saccharomycotina</taxon>
        <taxon>Saccharomycetes</taxon>
        <taxon>Phaffomycetales</taxon>
        <taxon>Wickerhamomycetaceae</taxon>
        <taxon>Wickerhamomyces</taxon>
    </lineage>
</organism>
<evidence type="ECO:0000256" key="1">
    <source>
        <dbReference type="ARBA" id="ARBA00004173"/>
    </source>
</evidence>
<keyword evidence="8" id="KW-1185">Reference proteome</keyword>
<dbReference type="InParanoid" id="K0KW36"/>
<evidence type="ECO:0000256" key="3">
    <source>
        <dbReference type="ARBA" id="ARBA00013287"/>
    </source>
</evidence>
<reference evidence="7 8" key="1">
    <citation type="journal article" date="2012" name="Eukaryot. Cell">
        <title>Draft genome sequence of Wickerhamomyces ciferrii NRRL Y-1031 F-60-10.</title>
        <authorList>
            <person name="Schneider J."/>
            <person name="Andrea H."/>
            <person name="Blom J."/>
            <person name="Jaenicke S."/>
            <person name="Ruckert C."/>
            <person name="Schorsch C."/>
            <person name="Szczepanowski R."/>
            <person name="Farwick M."/>
            <person name="Goesmann A."/>
            <person name="Puhler A."/>
            <person name="Schaffer S."/>
            <person name="Tauch A."/>
            <person name="Kohler T."/>
            <person name="Brinkrolf K."/>
        </authorList>
    </citation>
    <scope>NUCLEOTIDE SEQUENCE [LARGE SCALE GENOMIC DNA]</scope>
    <source>
        <strain evidence="8">ATCC 14091 / BCRC 22168 / CBS 111 / JCM 3599 / NBRC 0793 / NRRL Y-1031 F-60-10</strain>
    </source>
</reference>
<dbReference type="PANTHER" id="PTHR36959:SF2">
    <property type="entry name" value="ALTERED INHERITANCE OF MITOCHONDRIA PROTEIN 24, MITOCHONDRIAL"/>
    <property type="match status" value="1"/>
</dbReference>
<evidence type="ECO:0000256" key="6">
    <source>
        <dbReference type="RuleBase" id="RU363045"/>
    </source>
</evidence>
<dbReference type="GO" id="GO:0005743">
    <property type="term" value="C:mitochondrial inner membrane"/>
    <property type="evidence" value="ECO:0007669"/>
    <property type="project" value="TreeGrafter"/>
</dbReference>
<evidence type="ECO:0000256" key="4">
    <source>
        <dbReference type="ARBA" id="ARBA00022946"/>
    </source>
</evidence>
<comment type="caution">
    <text evidence="7">The sequence shown here is derived from an EMBL/GenBank/DDBJ whole genome shotgun (WGS) entry which is preliminary data.</text>
</comment>
<proteinExistence type="inferred from homology"/>
<keyword evidence="4" id="KW-0809">Transit peptide</keyword>
<evidence type="ECO:0000256" key="5">
    <source>
        <dbReference type="ARBA" id="ARBA00023128"/>
    </source>
</evidence>
<keyword evidence="5 6" id="KW-0496">Mitochondrion</keyword>
<dbReference type="HOGENOM" id="CLU_970451_0_0_1"/>
<gene>
    <name evidence="7" type="ORF">BN7_4920</name>
</gene>
<sequence length="287" mass="32257">MRPHPYLLQQVTQNARPFLVKASHIPISPSSPIFIHHNKILSIKTTSLNKIQSQTQYQNILKSIVFGGFYSKYRKFESLIPFELFISGNNNNKLILDGTIDWAILPRKALTGYKGIALNVSQKKTPWKSGLATLIRSGYIHISGRGEAFINSSGDVHTIKLEAGEQIIVRRDGIVALSVNGKELGEATEPVKFGDNTYEEIELNQNESIKSENELKDIAIGTWNTLRKGGQWLWDQVTKDEFVRIKGPRNVILSSDVSTSFEFNKNSDDIGLTETLIQKAKNSTFEH</sequence>
<dbReference type="Proteomes" id="UP000009328">
    <property type="component" value="Unassembled WGS sequence"/>
</dbReference>
<dbReference type="FunCoup" id="K0KW36">
    <property type="interactions" value="15"/>
</dbReference>
<evidence type="ECO:0000256" key="2">
    <source>
        <dbReference type="ARBA" id="ARBA00009322"/>
    </source>
</evidence>